<sequence length="113" mass="12264">MTDPAYAGKGNEKIINEQAASLKEKSHYQNNARFHPGGATNTALESSVDESGVAGFPTARGLEQVTVGRTGQTGGGTKDQWIPPHEGGEHRGMRLEIDDSTHYVHFTVLYEPR</sequence>
<accession>A0A165SE92</accession>
<evidence type="ECO:0000313" key="2">
    <source>
        <dbReference type="EMBL" id="KZT71860.1"/>
    </source>
</evidence>
<dbReference type="Proteomes" id="UP000076727">
    <property type="component" value="Unassembled WGS sequence"/>
</dbReference>
<dbReference type="EMBL" id="KV429043">
    <property type="protein sequence ID" value="KZT71860.1"/>
    <property type="molecule type" value="Genomic_DNA"/>
</dbReference>
<gene>
    <name evidence="2" type="ORF">DAEQUDRAFT_763360</name>
</gene>
<name>A0A165SE92_9APHY</name>
<organism evidence="2 3">
    <name type="scientific">Daedalea quercina L-15889</name>
    <dbReference type="NCBI Taxonomy" id="1314783"/>
    <lineage>
        <taxon>Eukaryota</taxon>
        <taxon>Fungi</taxon>
        <taxon>Dikarya</taxon>
        <taxon>Basidiomycota</taxon>
        <taxon>Agaricomycotina</taxon>
        <taxon>Agaricomycetes</taxon>
        <taxon>Polyporales</taxon>
        <taxon>Fomitopsis</taxon>
    </lineage>
</organism>
<proteinExistence type="predicted"/>
<keyword evidence="3" id="KW-1185">Reference proteome</keyword>
<dbReference type="AlphaFoldDB" id="A0A165SE92"/>
<evidence type="ECO:0000256" key="1">
    <source>
        <dbReference type="SAM" id="MobiDB-lite"/>
    </source>
</evidence>
<protein>
    <submittedName>
        <fullName evidence="2">Uncharacterized protein</fullName>
    </submittedName>
</protein>
<dbReference type="OrthoDB" id="3233932at2759"/>
<reference evidence="2 3" key="1">
    <citation type="journal article" date="2016" name="Mol. Biol. Evol.">
        <title>Comparative Genomics of Early-Diverging Mushroom-Forming Fungi Provides Insights into the Origins of Lignocellulose Decay Capabilities.</title>
        <authorList>
            <person name="Nagy L.G."/>
            <person name="Riley R."/>
            <person name="Tritt A."/>
            <person name="Adam C."/>
            <person name="Daum C."/>
            <person name="Floudas D."/>
            <person name="Sun H."/>
            <person name="Yadav J.S."/>
            <person name="Pangilinan J."/>
            <person name="Larsson K.H."/>
            <person name="Matsuura K."/>
            <person name="Barry K."/>
            <person name="Labutti K."/>
            <person name="Kuo R."/>
            <person name="Ohm R.A."/>
            <person name="Bhattacharya S.S."/>
            <person name="Shirouzu T."/>
            <person name="Yoshinaga Y."/>
            <person name="Martin F.M."/>
            <person name="Grigoriev I.V."/>
            <person name="Hibbett D.S."/>
        </authorList>
    </citation>
    <scope>NUCLEOTIDE SEQUENCE [LARGE SCALE GENOMIC DNA]</scope>
    <source>
        <strain evidence="2 3">L-15889</strain>
    </source>
</reference>
<evidence type="ECO:0000313" key="3">
    <source>
        <dbReference type="Proteomes" id="UP000076727"/>
    </source>
</evidence>
<feature type="region of interest" description="Disordered" evidence="1">
    <location>
        <begin position="36"/>
        <end position="90"/>
    </location>
</feature>